<feature type="domain" description="FAD-binding PCMH-type" evidence="7">
    <location>
        <begin position="194"/>
        <end position="367"/>
    </location>
</feature>
<dbReference type="RefSeq" id="WP_192729649.1">
    <property type="nucleotide sequence ID" value="NZ_BAAAVL010000005.1"/>
</dbReference>
<dbReference type="NCBIfam" id="TIGR02963">
    <property type="entry name" value="xanthine_xdhA"/>
    <property type="match status" value="1"/>
</dbReference>
<dbReference type="InterPro" id="IPR036010">
    <property type="entry name" value="2Fe-2S_ferredoxin-like_sf"/>
</dbReference>
<keyword evidence="3" id="KW-0274">FAD</keyword>
<dbReference type="Proteomes" id="UP000620262">
    <property type="component" value="Unassembled WGS sequence"/>
</dbReference>
<dbReference type="InterPro" id="IPR036884">
    <property type="entry name" value="2Fe-2S-bd_dom_sf"/>
</dbReference>
<dbReference type="InterPro" id="IPR002346">
    <property type="entry name" value="Mopterin_DH_FAD-bd"/>
</dbReference>
<organism evidence="8 9">
    <name type="scientific">Rhizobium viscosum</name>
    <name type="common">Arthrobacter viscosus</name>
    <dbReference type="NCBI Taxonomy" id="1673"/>
    <lineage>
        <taxon>Bacteria</taxon>
        <taxon>Pseudomonadati</taxon>
        <taxon>Pseudomonadota</taxon>
        <taxon>Alphaproteobacteria</taxon>
        <taxon>Hyphomicrobiales</taxon>
        <taxon>Rhizobiaceae</taxon>
        <taxon>Rhizobium/Agrobacterium group</taxon>
        <taxon>Rhizobium</taxon>
    </lineage>
</organism>
<dbReference type="Pfam" id="PF03450">
    <property type="entry name" value="CO_deh_flav_C"/>
    <property type="match status" value="1"/>
</dbReference>
<dbReference type="InterPro" id="IPR001041">
    <property type="entry name" value="2Fe-2S_ferredoxin-type"/>
</dbReference>
<dbReference type="Pfam" id="PF00111">
    <property type="entry name" value="Fer2"/>
    <property type="match status" value="1"/>
</dbReference>
<evidence type="ECO:0000256" key="2">
    <source>
        <dbReference type="ARBA" id="ARBA00022723"/>
    </source>
</evidence>
<dbReference type="InterPro" id="IPR002888">
    <property type="entry name" value="2Fe-2S-bd"/>
</dbReference>
<dbReference type="Gene3D" id="3.30.43.10">
    <property type="entry name" value="Uridine Diphospho-n-acetylenolpyruvylglucosamine Reductase, domain 2"/>
    <property type="match status" value="1"/>
</dbReference>
<dbReference type="EMBL" id="JADBEC010000001">
    <property type="protein sequence ID" value="MBE1505857.1"/>
    <property type="molecule type" value="Genomic_DNA"/>
</dbReference>
<dbReference type="Pfam" id="PF00941">
    <property type="entry name" value="FAD_binding_5"/>
    <property type="match status" value="1"/>
</dbReference>
<dbReference type="PANTHER" id="PTHR45444:SF3">
    <property type="entry name" value="XANTHINE DEHYDROGENASE"/>
    <property type="match status" value="1"/>
</dbReference>
<dbReference type="Gene3D" id="1.10.150.120">
    <property type="entry name" value="[2Fe-2S]-binding domain"/>
    <property type="match status" value="1"/>
</dbReference>
<evidence type="ECO:0000259" key="6">
    <source>
        <dbReference type="PROSITE" id="PS51085"/>
    </source>
</evidence>
<dbReference type="InterPro" id="IPR016208">
    <property type="entry name" value="Ald_Oxase/xanthine_DH-like"/>
</dbReference>
<dbReference type="InterPro" id="IPR036683">
    <property type="entry name" value="CO_DH_flav_C_dom_sf"/>
</dbReference>
<reference evidence="8 9" key="1">
    <citation type="submission" date="2020-10" db="EMBL/GenBank/DDBJ databases">
        <title>Sequencing the genomes of 1000 actinobacteria strains.</title>
        <authorList>
            <person name="Klenk H.-P."/>
        </authorList>
    </citation>
    <scope>NUCLEOTIDE SEQUENCE [LARGE SCALE GENOMIC DNA]</scope>
    <source>
        <strain evidence="8 9">DSM 7307</strain>
    </source>
</reference>
<keyword evidence="9" id="KW-1185">Reference proteome</keyword>
<sequence length="488" mass="53483">MNDSIRFILNGEDVTLGNVRPTETLLDFLRLERRLTGTKEGCAEGDCGACTVLIGRLIDGKLFYESVNACIRFIGSLHATHVVTIEHLAAKDGTLHPVQQAMVDCHGSQCGFCTPGFVMSLYGLWLSNEKPDRAEIEKALQGNLCRCTGYEPIVKAAEQVSLQRPSTLFDPLEKTRAEIIARLWAMQASETISIASEEGRLIVPRSADALARVLAAEPTATIVAGSTDVGLWVTKQMRQLDPVIFINHLTELQSIIAGEYGITVGAGVTYTRALETIARKIPAFARLITRIGGDQVRNMGTIGGNIANGSPIGDSPPPLIALGAQLTLRSIEGVRRLPLEDYFIAYGKQDRKPGEFVESVFVPYPVADTKFAVYKISKRRDEDITAVLGAFYLVLDEAERVTEIHIAFGGMAAIPKRARSVEAELIGKPWSEATIEAARPAFDTDFQPLTDWRATAEYRQLTAKNLLTRFYLETVGAPAELKRFEEVA</sequence>
<accession>A0ABR9IRP2</accession>
<keyword evidence="2" id="KW-0479">Metal-binding</keyword>
<name>A0ABR9IRP2_RHIVS</name>
<dbReference type="PROSITE" id="PS51387">
    <property type="entry name" value="FAD_PCMH"/>
    <property type="match status" value="1"/>
</dbReference>
<dbReference type="InterPro" id="IPR012675">
    <property type="entry name" value="Beta-grasp_dom_sf"/>
</dbReference>
<dbReference type="SUPFAM" id="SSF56176">
    <property type="entry name" value="FAD-binding/transporter-associated domain-like"/>
    <property type="match status" value="1"/>
</dbReference>
<evidence type="ECO:0000313" key="8">
    <source>
        <dbReference type="EMBL" id="MBE1505857.1"/>
    </source>
</evidence>
<keyword evidence="4 8" id="KW-0560">Oxidoreductase</keyword>
<dbReference type="InterPro" id="IPR016166">
    <property type="entry name" value="FAD-bd_PCMH"/>
</dbReference>
<dbReference type="SUPFAM" id="SSF47741">
    <property type="entry name" value="CO dehydrogenase ISP C-domain like"/>
    <property type="match status" value="1"/>
</dbReference>
<evidence type="ECO:0000259" key="7">
    <source>
        <dbReference type="PROSITE" id="PS51387"/>
    </source>
</evidence>
<dbReference type="SMART" id="SM01092">
    <property type="entry name" value="CO_deh_flav_C"/>
    <property type="match status" value="1"/>
</dbReference>
<dbReference type="InterPro" id="IPR014307">
    <property type="entry name" value="Xanthine_DH_ssu"/>
</dbReference>
<dbReference type="InterPro" id="IPR036318">
    <property type="entry name" value="FAD-bd_PCMH-like_sf"/>
</dbReference>
<dbReference type="Gene3D" id="3.10.20.30">
    <property type="match status" value="1"/>
</dbReference>
<evidence type="ECO:0000256" key="3">
    <source>
        <dbReference type="ARBA" id="ARBA00022827"/>
    </source>
</evidence>
<evidence type="ECO:0000256" key="5">
    <source>
        <dbReference type="ARBA" id="ARBA00023004"/>
    </source>
</evidence>
<dbReference type="InterPro" id="IPR016169">
    <property type="entry name" value="FAD-bd_PCMH_sub2"/>
</dbReference>
<dbReference type="InterPro" id="IPR016167">
    <property type="entry name" value="FAD-bd_PCMH_sub1"/>
</dbReference>
<comment type="caution">
    <text evidence="8">The sequence shown here is derived from an EMBL/GenBank/DDBJ whole genome shotgun (WGS) entry which is preliminary data.</text>
</comment>
<dbReference type="SUPFAM" id="SSF54292">
    <property type="entry name" value="2Fe-2S ferredoxin-like"/>
    <property type="match status" value="1"/>
</dbReference>
<dbReference type="CDD" id="cd00207">
    <property type="entry name" value="fer2"/>
    <property type="match status" value="1"/>
</dbReference>
<dbReference type="SUPFAM" id="SSF55447">
    <property type="entry name" value="CO dehydrogenase flavoprotein C-terminal domain-like"/>
    <property type="match status" value="1"/>
</dbReference>
<dbReference type="PIRSF" id="PIRSF036557">
    <property type="entry name" value="XdhA_RC"/>
    <property type="match status" value="1"/>
</dbReference>
<dbReference type="Gene3D" id="3.30.465.10">
    <property type="match status" value="1"/>
</dbReference>
<protein>
    <submittedName>
        <fullName evidence="8">Xanthine dehydrogenase small subunit</fullName>
        <ecNumber evidence="8">1.17.1.4</ecNumber>
    </submittedName>
</protein>
<dbReference type="InterPro" id="IPR006058">
    <property type="entry name" value="2Fe2S_fd_BS"/>
</dbReference>
<dbReference type="Pfam" id="PF01799">
    <property type="entry name" value="Fer2_2"/>
    <property type="match status" value="1"/>
</dbReference>
<dbReference type="EC" id="1.17.1.4" evidence="8"/>
<proteinExistence type="predicted"/>
<evidence type="ECO:0000256" key="4">
    <source>
        <dbReference type="ARBA" id="ARBA00023002"/>
    </source>
</evidence>
<dbReference type="Gene3D" id="3.30.390.50">
    <property type="entry name" value="CO dehydrogenase flavoprotein, C-terminal domain"/>
    <property type="match status" value="1"/>
</dbReference>
<keyword evidence="1" id="KW-0285">Flavoprotein</keyword>
<evidence type="ECO:0000256" key="1">
    <source>
        <dbReference type="ARBA" id="ARBA00022630"/>
    </source>
</evidence>
<dbReference type="InterPro" id="IPR005107">
    <property type="entry name" value="CO_DH_flav_C"/>
</dbReference>
<dbReference type="InterPro" id="IPR012175">
    <property type="entry name" value="Xanth_DH_ssu_bac"/>
</dbReference>
<dbReference type="PROSITE" id="PS51085">
    <property type="entry name" value="2FE2S_FER_2"/>
    <property type="match status" value="1"/>
</dbReference>
<dbReference type="PANTHER" id="PTHR45444">
    <property type="entry name" value="XANTHINE DEHYDROGENASE"/>
    <property type="match status" value="1"/>
</dbReference>
<evidence type="ECO:0000313" key="9">
    <source>
        <dbReference type="Proteomes" id="UP000620262"/>
    </source>
</evidence>
<dbReference type="GO" id="GO:0004854">
    <property type="term" value="F:xanthine dehydrogenase activity"/>
    <property type="evidence" value="ECO:0007669"/>
    <property type="project" value="UniProtKB-EC"/>
</dbReference>
<feature type="domain" description="2Fe-2S ferredoxin-type" evidence="6">
    <location>
        <begin position="3"/>
        <end position="88"/>
    </location>
</feature>
<gene>
    <name evidence="8" type="ORF">H4W29_003038</name>
</gene>
<dbReference type="PROSITE" id="PS00197">
    <property type="entry name" value="2FE2S_FER_1"/>
    <property type="match status" value="1"/>
</dbReference>
<keyword evidence="5" id="KW-0408">Iron</keyword>